<dbReference type="PRINTS" id="PR00411">
    <property type="entry name" value="PNDRDTASEI"/>
</dbReference>
<dbReference type="Pfam" id="PF22780">
    <property type="entry name" value="HI0933_like_1st"/>
    <property type="match status" value="1"/>
</dbReference>
<dbReference type="InterPro" id="IPR036188">
    <property type="entry name" value="FAD/NAD-bd_sf"/>
</dbReference>
<dbReference type="AlphaFoldDB" id="A1ZLC3"/>
<evidence type="ECO:0000259" key="4">
    <source>
        <dbReference type="Pfam" id="PF03486"/>
    </source>
</evidence>
<accession>A1ZLC3</accession>
<protein>
    <recommendedName>
        <fullName evidence="8">Flavoprotein</fullName>
    </recommendedName>
</protein>
<dbReference type="SUPFAM" id="SSF160996">
    <property type="entry name" value="HI0933 insert domain-like"/>
    <property type="match status" value="1"/>
</dbReference>
<feature type="domain" description="RsdA/BaiN/AoA(So)-like insert" evidence="5">
    <location>
        <begin position="187"/>
        <end position="348"/>
    </location>
</feature>
<dbReference type="PANTHER" id="PTHR42887:SF2">
    <property type="entry name" value="OS12G0638800 PROTEIN"/>
    <property type="match status" value="1"/>
</dbReference>
<evidence type="ECO:0008006" key="8">
    <source>
        <dbReference type="Google" id="ProtNLM"/>
    </source>
</evidence>
<evidence type="ECO:0000259" key="5">
    <source>
        <dbReference type="Pfam" id="PF22780"/>
    </source>
</evidence>
<comment type="caution">
    <text evidence="6">The sequence shown here is derived from an EMBL/GenBank/DDBJ whole genome shotgun (WGS) entry which is preliminary data.</text>
</comment>
<keyword evidence="3" id="KW-0274">FAD</keyword>
<dbReference type="PRINTS" id="PR00368">
    <property type="entry name" value="FADPNR"/>
</dbReference>
<dbReference type="InterPro" id="IPR023166">
    <property type="entry name" value="BaiN-like_dom_sf"/>
</dbReference>
<keyword evidence="2" id="KW-0285">Flavoprotein</keyword>
<dbReference type="Gene3D" id="1.10.8.260">
    <property type="entry name" value="HI0933 insert domain-like"/>
    <property type="match status" value="1"/>
</dbReference>
<dbReference type="eggNOG" id="COG2081">
    <property type="taxonomic scope" value="Bacteria"/>
</dbReference>
<name>A1ZLC3_MICM2</name>
<dbReference type="NCBIfam" id="TIGR00275">
    <property type="entry name" value="aminoacetone oxidase family FAD-binding enzyme"/>
    <property type="match status" value="1"/>
</dbReference>
<evidence type="ECO:0000256" key="1">
    <source>
        <dbReference type="ARBA" id="ARBA00001974"/>
    </source>
</evidence>
<dbReference type="Proteomes" id="UP000004095">
    <property type="component" value="Unassembled WGS sequence"/>
</dbReference>
<dbReference type="RefSeq" id="WP_002697388.1">
    <property type="nucleotide sequence ID" value="NZ_AAWS01000014.1"/>
</dbReference>
<evidence type="ECO:0000313" key="6">
    <source>
        <dbReference type="EMBL" id="EAY28677.1"/>
    </source>
</evidence>
<dbReference type="InterPro" id="IPR055178">
    <property type="entry name" value="RsdA/BaiN/AoA(So)-like_dom"/>
</dbReference>
<dbReference type="InterPro" id="IPR057661">
    <property type="entry name" value="RsdA/BaiN/AoA(So)_Rossmann"/>
</dbReference>
<evidence type="ECO:0000256" key="3">
    <source>
        <dbReference type="ARBA" id="ARBA00022827"/>
    </source>
</evidence>
<sequence length="403" mass="44753">MKIFVIGGGAAGFFAAISAAQHHPESRVTLLEKSTKLLAKVKVSGGGRCNVTHACFDRKALLKNYPRGQKVLRQVLAQWMPQNTVEWFENKGVPLKTETDGRMFPTSDDSQSIIDCLMLAAQKLKVEIHTQTEVTELKANNDGTFLLHIKNKAIEKADRVIVTTGGSPKLTGLNWLASLNLDLVPPVPSLFTFNLPKEDITQLPGIAVPKVQVKIPGTKLQEEGSLLVTHWGISAFAVLRLSAWGARVLHDLQYQCPVIVNWLPEINEEALRNQIVAYQQTYKARQVQNKNPFGLPHRLWEFLLNRWQVPAQKKWSELSKKERNRLVNGLSNDTYQTHGKTTFKEEFVTCGGVSLDEIEAKTMGCKKHPGLYFAGEVLDIDGLTGGFNFQAAWATGFVAGKLG</sequence>
<keyword evidence="7" id="KW-1185">Reference proteome</keyword>
<dbReference type="SUPFAM" id="SSF51905">
    <property type="entry name" value="FAD/NAD(P)-binding domain"/>
    <property type="match status" value="1"/>
</dbReference>
<reference evidence="6 7" key="1">
    <citation type="submission" date="2007-01" db="EMBL/GenBank/DDBJ databases">
        <authorList>
            <person name="Haygood M."/>
            <person name="Podell S."/>
            <person name="Anderson C."/>
            <person name="Hopkinson B."/>
            <person name="Roe K."/>
            <person name="Barbeau K."/>
            <person name="Gaasterland T."/>
            <person name="Ferriera S."/>
            <person name="Johnson J."/>
            <person name="Kravitz S."/>
            <person name="Beeson K."/>
            <person name="Sutton G."/>
            <person name="Rogers Y.-H."/>
            <person name="Friedman R."/>
            <person name="Frazier M."/>
            <person name="Venter J.C."/>
        </authorList>
    </citation>
    <scope>NUCLEOTIDE SEQUENCE [LARGE SCALE GENOMIC DNA]</scope>
    <source>
        <strain evidence="6 7">ATCC 23134</strain>
    </source>
</reference>
<evidence type="ECO:0000313" key="7">
    <source>
        <dbReference type="Proteomes" id="UP000004095"/>
    </source>
</evidence>
<organism evidence="6 7">
    <name type="scientific">Microscilla marina ATCC 23134</name>
    <dbReference type="NCBI Taxonomy" id="313606"/>
    <lineage>
        <taxon>Bacteria</taxon>
        <taxon>Pseudomonadati</taxon>
        <taxon>Bacteroidota</taxon>
        <taxon>Cytophagia</taxon>
        <taxon>Cytophagales</taxon>
        <taxon>Microscillaceae</taxon>
        <taxon>Microscilla</taxon>
    </lineage>
</organism>
<dbReference type="OrthoDB" id="9773233at2"/>
<evidence type="ECO:0000256" key="2">
    <source>
        <dbReference type="ARBA" id="ARBA00022630"/>
    </source>
</evidence>
<gene>
    <name evidence="6" type="ORF">M23134_07775</name>
</gene>
<dbReference type="Gene3D" id="2.40.30.10">
    <property type="entry name" value="Translation factors"/>
    <property type="match status" value="1"/>
</dbReference>
<comment type="cofactor">
    <cofactor evidence="1">
        <name>FAD</name>
        <dbReference type="ChEBI" id="CHEBI:57692"/>
    </cofactor>
</comment>
<dbReference type="Gene3D" id="3.50.50.60">
    <property type="entry name" value="FAD/NAD(P)-binding domain"/>
    <property type="match status" value="1"/>
</dbReference>
<dbReference type="Pfam" id="PF03486">
    <property type="entry name" value="HI0933_like"/>
    <property type="match status" value="1"/>
</dbReference>
<dbReference type="InterPro" id="IPR004792">
    <property type="entry name" value="BaiN-like"/>
</dbReference>
<feature type="domain" description="RsdA/BaiN/AoA(So)-like Rossmann fold-like" evidence="4">
    <location>
        <begin position="2"/>
        <end position="401"/>
    </location>
</feature>
<dbReference type="PANTHER" id="PTHR42887">
    <property type="entry name" value="OS12G0638800 PROTEIN"/>
    <property type="match status" value="1"/>
</dbReference>
<proteinExistence type="predicted"/>
<dbReference type="EMBL" id="AAWS01000014">
    <property type="protein sequence ID" value="EAY28677.1"/>
    <property type="molecule type" value="Genomic_DNA"/>
</dbReference>